<evidence type="ECO:0000313" key="1">
    <source>
        <dbReference type="EMBL" id="MPN18192.1"/>
    </source>
</evidence>
<dbReference type="AlphaFoldDB" id="A0A645FWV7"/>
<gene>
    <name evidence="1" type="ORF">SDC9_165550</name>
</gene>
<dbReference type="EMBL" id="VSSQ01065474">
    <property type="protein sequence ID" value="MPN18192.1"/>
    <property type="molecule type" value="Genomic_DNA"/>
</dbReference>
<reference evidence="1" key="1">
    <citation type="submission" date="2019-08" db="EMBL/GenBank/DDBJ databases">
        <authorList>
            <person name="Kucharzyk K."/>
            <person name="Murdoch R.W."/>
            <person name="Higgins S."/>
            <person name="Loffler F."/>
        </authorList>
    </citation>
    <scope>NUCLEOTIDE SEQUENCE</scope>
</reference>
<protein>
    <submittedName>
        <fullName evidence="1">Uncharacterized protein</fullName>
    </submittedName>
</protein>
<organism evidence="1">
    <name type="scientific">bioreactor metagenome</name>
    <dbReference type="NCBI Taxonomy" id="1076179"/>
    <lineage>
        <taxon>unclassified sequences</taxon>
        <taxon>metagenomes</taxon>
        <taxon>ecological metagenomes</taxon>
    </lineage>
</organism>
<name>A0A645FWV7_9ZZZZ</name>
<comment type="caution">
    <text evidence="1">The sequence shown here is derived from an EMBL/GenBank/DDBJ whole genome shotgun (WGS) entry which is preliminary data.</text>
</comment>
<proteinExistence type="predicted"/>
<sequence>MKDEVHSIHCITNRLNVSYVTNVELNLICMVRESHLKVMSKVILFLLITRENSNLTNV</sequence>
<accession>A0A645FWV7</accession>